<dbReference type="AlphaFoldDB" id="A0A0J9U8B5"/>
<evidence type="ECO:0000313" key="2">
    <source>
        <dbReference type="Proteomes" id="UP000009097"/>
    </source>
</evidence>
<accession>A0A0J9U8B5</accession>
<name>A0A0J9U8B5_FUSO4</name>
<evidence type="ECO:0000313" key="1">
    <source>
        <dbReference type="EMBL" id="KNA95082.1"/>
    </source>
</evidence>
<protein>
    <submittedName>
        <fullName evidence="1">Uncharacterized protein</fullName>
    </submittedName>
</protein>
<sequence>MIFPDPSHRVDLALIYNHVLSEIRTPITSQESRMLLVHTRDHHTYMVRGRLTMQSRSTCPSAQPHSTTALHMQDFGLWDQPCSLFGVWQVLRREGYGRIFVELDRQRPRRFISSTAVLHCPLEPRNRARNSRAFVSVQCPL</sequence>
<dbReference type="EMBL" id="DS231696">
    <property type="protein sequence ID" value="KNA95082.1"/>
    <property type="molecule type" value="Genomic_DNA"/>
</dbReference>
<dbReference type="VEuPathDB" id="FungiDB:FOXG_17958"/>
<dbReference type="GeneID" id="28958664"/>
<gene>
    <name evidence="1" type="ORF">FOXG_17958</name>
</gene>
<dbReference type="KEGG" id="fox:FOXG_17958"/>
<reference evidence="1" key="2">
    <citation type="journal article" date="2010" name="Nature">
        <title>Comparative genomics reveals mobile pathogenicity chromosomes in Fusarium.</title>
        <authorList>
            <person name="Ma L.J."/>
            <person name="van der Does H.C."/>
            <person name="Borkovich K.A."/>
            <person name="Coleman J.J."/>
            <person name="Daboussi M.J."/>
            <person name="Di Pietro A."/>
            <person name="Dufresne M."/>
            <person name="Freitag M."/>
            <person name="Grabherr M."/>
            <person name="Henrissat B."/>
            <person name="Houterman P.M."/>
            <person name="Kang S."/>
            <person name="Shim W.B."/>
            <person name="Woloshuk C."/>
            <person name="Xie X."/>
            <person name="Xu J.R."/>
            <person name="Antoniw J."/>
            <person name="Baker S.E."/>
            <person name="Bluhm B.H."/>
            <person name="Breakspear A."/>
            <person name="Brown D.W."/>
            <person name="Butchko R.A."/>
            <person name="Chapman S."/>
            <person name="Coulson R."/>
            <person name="Coutinho P.M."/>
            <person name="Danchin E.G."/>
            <person name="Diener A."/>
            <person name="Gale L.R."/>
            <person name="Gardiner D.M."/>
            <person name="Goff S."/>
            <person name="Hammond-Kosack K.E."/>
            <person name="Hilburn K."/>
            <person name="Hua-Van A."/>
            <person name="Jonkers W."/>
            <person name="Kazan K."/>
            <person name="Kodira C.D."/>
            <person name="Koehrsen M."/>
            <person name="Kumar L."/>
            <person name="Lee Y.H."/>
            <person name="Li L."/>
            <person name="Manners J.M."/>
            <person name="Miranda-Saavedra D."/>
            <person name="Mukherjee M."/>
            <person name="Park G."/>
            <person name="Park J."/>
            <person name="Park S.Y."/>
            <person name="Proctor R.H."/>
            <person name="Regev A."/>
            <person name="Ruiz-Roldan M.C."/>
            <person name="Sain D."/>
            <person name="Sakthikumar S."/>
            <person name="Sykes S."/>
            <person name="Schwartz D.C."/>
            <person name="Turgeon B.G."/>
            <person name="Wapinski I."/>
            <person name="Yoder O."/>
            <person name="Young S."/>
            <person name="Zeng Q."/>
            <person name="Zhou S."/>
            <person name="Galagan J."/>
            <person name="Cuomo C.A."/>
            <person name="Kistler H.C."/>
            <person name="Rep M."/>
        </authorList>
    </citation>
    <scope>NUCLEOTIDE SEQUENCE [LARGE SCALE GENOMIC DNA]</scope>
    <source>
        <strain evidence="1">4287</strain>
    </source>
</reference>
<organism evidence="1 2">
    <name type="scientific">Fusarium oxysporum f. sp. lycopersici (strain 4287 / CBS 123668 / FGSC 9935 / NRRL 34936)</name>
    <name type="common">Fusarium vascular wilt of tomato</name>
    <dbReference type="NCBI Taxonomy" id="426428"/>
    <lineage>
        <taxon>Eukaryota</taxon>
        <taxon>Fungi</taxon>
        <taxon>Dikarya</taxon>
        <taxon>Ascomycota</taxon>
        <taxon>Pezizomycotina</taxon>
        <taxon>Sordariomycetes</taxon>
        <taxon>Hypocreomycetidae</taxon>
        <taxon>Hypocreales</taxon>
        <taxon>Nectriaceae</taxon>
        <taxon>Fusarium</taxon>
        <taxon>Fusarium oxysporum species complex</taxon>
    </lineage>
</organism>
<dbReference type="RefSeq" id="XP_018233128.1">
    <property type="nucleotide sequence ID" value="XM_018397981.1"/>
</dbReference>
<reference evidence="1" key="1">
    <citation type="submission" date="2007-04" db="EMBL/GenBank/DDBJ databases">
        <authorList>
            <consortium name="The Broad Institute Genome Sequencing Platform"/>
            <person name="Birren B."/>
            <person name="Lander E."/>
            <person name="Galagan J."/>
            <person name="Nusbaum C."/>
            <person name="Devon K."/>
            <person name="Ma L.-J."/>
            <person name="Jaffe D."/>
            <person name="Butler J."/>
            <person name="Alvarez P."/>
            <person name="Gnerre S."/>
            <person name="Grabherr M."/>
            <person name="Kleber M."/>
            <person name="Mauceli E."/>
            <person name="Brockman W."/>
            <person name="MacCallum I.A."/>
            <person name="Young S."/>
            <person name="LaButti K."/>
            <person name="DeCaprio D."/>
            <person name="Crawford M."/>
            <person name="Koehrsen M."/>
            <person name="Engels R."/>
            <person name="Montgomery P."/>
            <person name="Pearson M."/>
            <person name="Howarth C."/>
            <person name="Larson L."/>
            <person name="White J."/>
            <person name="O'Leary S."/>
            <person name="Kodira C."/>
            <person name="Zeng Q."/>
            <person name="Yandava C."/>
            <person name="Alvarado L."/>
            <person name="Kistler C."/>
            <person name="Shim W.-B."/>
            <person name="Kang S."/>
            <person name="Woloshuk C."/>
        </authorList>
    </citation>
    <scope>NUCLEOTIDE SEQUENCE</scope>
    <source>
        <strain evidence="1">4287</strain>
    </source>
</reference>
<proteinExistence type="predicted"/>
<dbReference type="Proteomes" id="UP000009097">
    <property type="component" value="Unassembled WGS sequence"/>
</dbReference>